<dbReference type="GeneID" id="9589519"/>
<dbReference type="KEGG" id="scm:SCHCO_02568034"/>
<keyword evidence="1" id="KW-0732">Signal</keyword>
<protein>
    <submittedName>
        <fullName evidence="2">Uncharacterized protein</fullName>
    </submittedName>
</protein>
<accession>D8PM21</accession>
<dbReference type="eggNOG" id="ENOG502SYIR">
    <property type="taxonomic scope" value="Eukaryota"/>
</dbReference>
<dbReference type="OrthoDB" id="2816750at2759"/>
<dbReference type="VEuPathDB" id="FungiDB:SCHCODRAFT_02568034"/>
<evidence type="ECO:0000313" key="3">
    <source>
        <dbReference type="Proteomes" id="UP000007431"/>
    </source>
</evidence>
<feature type="non-terminal residue" evidence="2">
    <location>
        <position position="95"/>
    </location>
</feature>
<dbReference type="HOGENOM" id="CLU_2359959_0_0_1"/>
<dbReference type="Proteomes" id="UP000007431">
    <property type="component" value="Unassembled WGS sequence"/>
</dbReference>
<name>D8PM21_SCHCM</name>
<dbReference type="AlphaFoldDB" id="D8PM21"/>
<evidence type="ECO:0000256" key="1">
    <source>
        <dbReference type="SAM" id="SignalP"/>
    </source>
</evidence>
<evidence type="ECO:0000313" key="2">
    <source>
        <dbReference type="EMBL" id="EFJ02087.1"/>
    </source>
</evidence>
<feature type="signal peptide" evidence="1">
    <location>
        <begin position="1"/>
        <end position="18"/>
    </location>
</feature>
<dbReference type="OMA" id="ENSCTDY"/>
<dbReference type="RefSeq" id="XP_003036989.1">
    <property type="nucleotide sequence ID" value="XM_003036943.1"/>
</dbReference>
<sequence>MLFSLAVVPALFFGFAAAAAVSNAEKRGVTDPTNPQNLINCPPNGGADGCHLETKCDRIRINYGYSFNGHYIWYNYNINDVPDGKRIEIDNEGTC</sequence>
<reference evidence="2 3" key="1">
    <citation type="journal article" date="2010" name="Nat. Biotechnol.">
        <title>Genome sequence of the model mushroom Schizophyllum commune.</title>
        <authorList>
            <person name="Ohm R.A."/>
            <person name="de Jong J.F."/>
            <person name="Lugones L.G."/>
            <person name="Aerts A."/>
            <person name="Kothe E."/>
            <person name="Stajich J.E."/>
            <person name="de Vries R.P."/>
            <person name="Record E."/>
            <person name="Levasseur A."/>
            <person name="Baker S.E."/>
            <person name="Bartholomew K.A."/>
            <person name="Coutinho P.M."/>
            <person name="Erdmann S."/>
            <person name="Fowler T.J."/>
            <person name="Gathman A.C."/>
            <person name="Lombard V."/>
            <person name="Henrissat B."/>
            <person name="Knabe N."/>
            <person name="Kuees U."/>
            <person name="Lilly W.W."/>
            <person name="Lindquist E."/>
            <person name="Lucas S."/>
            <person name="Magnuson J.K."/>
            <person name="Piumi F."/>
            <person name="Raudaskoski M."/>
            <person name="Salamov A."/>
            <person name="Schmutz J."/>
            <person name="Schwarze F.W.M.R."/>
            <person name="vanKuyk P.A."/>
            <person name="Horton J.S."/>
            <person name="Grigoriev I.V."/>
            <person name="Woesten H.A.B."/>
        </authorList>
    </citation>
    <scope>NUCLEOTIDE SEQUENCE [LARGE SCALE GENOMIC DNA]</scope>
    <source>
        <strain evidence="3">H4-8 / FGSC 9210</strain>
    </source>
</reference>
<dbReference type="InParanoid" id="D8PM21"/>
<proteinExistence type="predicted"/>
<dbReference type="EMBL" id="GL377302">
    <property type="protein sequence ID" value="EFJ02087.1"/>
    <property type="molecule type" value="Genomic_DNA"/>
</dbReference>
<gene>
    <name evidence="2" type="ORF">SCHCODRAFT_103414</name>
</gene>
<feature type="chain" id="PRO_5003120154" evidence="1">
    <location>
        <begin position="19"/>
        <end position="95"/>
    </location>
</feature>
<organism evidence="3">
    <name type="scientific">Schizophyllum commune (strain H4-8 / FGSC 9210)</name>
    <name type="common">Split gill fungus</name>
    <dbReference type="NCBI Taxonomy" id="578458"/>
    <lineage>
        <taxon>Eukaryota</taxon>
        <taxon>Fungi</taxon>
        <taxon>Dikarya</taxon>
        <taxon>Basidiomycota</taxon>
        <taxon>Agaricomycotina</taxon>
        <taxon>Agaricomycetes</taxon>
        <taxon>Agaricomycetidae</taxon>
        <taxon>Agaricales</taxon>
        <taxon>Schizophyllaceae</taxon>
        <taxon>Schizophyllum</taxon>
    </lineage>
</organism>
<keyword evidence="3" id="KW-1185">Reference proteome</keyword>